<dbReference type="RefSeq" id="WP_254289429.1">
    <property type="nucleotide sequence ID" value="NZ_JAMLDY010000012.1"/>
</dbReference>
<comment type="caution">
    <text evidence="1">The sequence shown here is derived from an EMBL/GenBank/DDBJ whole genome shotgun (WGS) entry which is preliminary data.</text>
</comment>
<reference evidence="1" key="1">
    <citation type="submission" date="2022-05" db="EMBL/GenBank/DDBJ databases">
        <title>Sphingomonas sp. strain RP10 Genome sequencing and assembly.</title>
        <authorList>
            <person name="Kim I."/>
        </authorList>
    </citation>
    <scope>NUCLEOTIDE SEQUENCE</scope>
    <source>
        <strain evidence="1">RP10</strain>
    </source>
</reference>
<dbReference type="Proteomes" id="UP001139486">
    <property type="component" value="Unassembled WGS sequence"/>
</dbReference>
<evidence type="ECO:0000313" key="2">
    <source>
        <dbReference type="Proteomes" id="UP001139486"/>
    </source>
</evidence>
<protein>
    <submittedName>
        <fullName evidence="1">Uncharacterized protein</fullName>
    </submittedName>
</protein>
<accession>A0A9X2HWF4</accession>
<gene>
    <name evidence="1" type="ORF">M9979_11150</name>
</gene>
<sequence length="48" mass="5184">MALSNHAYSRIAQKVQAPSSLARTPWSPPPLTELVARIDAALIARRAS</sequence>
<organism evidence="1 2">
    <name type="scientific">Sphingomonas liriopis</name>
    <dbReference type="NCBI Taxonomy" id="2949094"/>
    <lineage>
        <taxon>Bacteria</taxon>
        <taxon>Pseudomonadati</taxon>
        <taxon>Pseudomonadota</taxon>
        <taxon>Alphaproteobacteria</taxon>
        <taxon>Sphingomonadales</taxon>
        <taxon>Sphingomonadaceae</taxon>
        <taxon>Sphingomonas</taxon>
    </lineage>
</organism>
<keyword evidence="2" id="KW-1185">Reference proteome</keyword>
<dbReference type="EMBL" id="JAMLDY010000012">
    <property type="protein sequence ID" value="MCP3735426.1"/>
    <property type="molecule type" value="Genomic_DNA"/>
</dbReference>
<evidence type="ECO:0000313" key="1">
    <source>
        <dbReference type="EMBL" id="MCP3735426.1"/>
    </source>
</evidence>
<name>A0A9X2HWF4_9SPHN</name>
<proteinExistence type="predicted"/>
<dbReference type="AlphaFoldDB" id="A0A9X2HWF4"/>